<reference evidence="4" key="2">
    <citation type="submission" date="2016-10" db="EMBL/GenBank/DDBJ databases">
        <authorList>
            <person name="Wibberg D."/>
        </authorList>
    </citation>
    <scope>NUCLEOTIDE SEQUENCE [LARGE SCALE GENOMIC DNA]</scope>
</reference>
<dbReference type="CDD" id="cd16406">
    <property type="entry name" value="ParB_N_like"/>
    <property type="match status" value="1"/>
</dbReference>
<dbReference type="PANTHER" id="PTHR33375">
    <property type="entry name" value="CHROMOSOME-PARTITIONING PROTEIN PARB-RELATED"/>
    <property type="match status" value="1"/>
</dbReference>
<dbReference type="GO" id="GO:0005694">
    <property type="term" value="C:chromosome"/>
    <property type="evidence" value="ECO:0007669"/>
    <property type="project" value="TreeGrafter"/>
</dbReference>
<dbReference type="InterPro" id="IPR050336">
    <property type="entry name" value="Chromosome_partition/occlusion"/>
</dbReference>
<reference evidence="2" key="1">
    <citation type="submission" date="2016-10" db="EMBL/GenBank/DDBJ databases">
        <authorList>
            <person name="de Groot N.N."/>
        </authorList>
    </citation>
    <scope>NUCLEOTIDE SEQUENCE [LARGE SCALE GENOMIC DNA]</scope>
    <source>
        <strain evidence="2">CCBAU85039</strain>
    </source>
</reference>
<evidence type="ECO:0000313" key="5">
    <source>
        <dbReference type="Proteomes" id="UP000198939"/>
    </source>
</evidence>
<feature type="domain" description="ParB-like N-terminal" evidence="1">
    <location>
        <begin position="13"/>
        <end position="77"/>
    </location>
</feature>
<evidence type="ECO:0000313" key="2">
    <source>
        <dbReference type="EMBL" id="SEI14633.1"/>
    </source>
</evidence>
<proteinExistence type="predicted"/>
<accession>A0A1H8TBS6</accession>
<gene>
    <name evidence="2" type="ORF">RTCCBAU85039_5116</name>
    <name evidence="3" type="ORF">SAMN05216228_102815</name>
</gene>
<protein>
    <submittedName>
        <fullName evidence="3">Chromosome partitioning protein, ParB family</fullName>
    </submittedName>
    <submittedName>
        <fullName evidence="2">ParB/RepB/Spo0J family partition protein</fullName>
    </submittedName>
</protein>
<dbReference type="STRING" id="501024.RTCCBAU85039_5116"/>
<sequence length="79" mass="8907">MTDTNPVIETFFVVLNKLDADPKNVRKTYSKEGIKELAATIRADGYRLLQNIFVRNGEKRGRFFVTAGGRRLAALIHLA</sequence>
<dbReference type="EMBL" id="FOCV01000028">
    <property type="protein sequence ID" value="SEO88196.1"/>
    <property type="molecule type" value="Genomic_DNA"/>
</dbReference>
<evidence type="ECO:0000313" key="3">
    <source>
        <dbReference type="EMBL" id="SEO88196.1"/>
    </source>
</evidence>
<dbReference type="InterPro" id="IPR036086">
    <property type="entry name" value="ParB/Sulfiredoxin_sf"/>
</dbReference>
<reference evidence="3 5" key="3">
    <citation type="submission" date="2016-10" db="EMBL/GenBank/DDBJ databases">
        <authorList>
            <person name="Varghese N."/>
            <person name="Submissions S."/>
        </authorList>
    </citation>
    <scope>NUCLEOTIDE SEQUENCE [LARGE SCALE GENOMIC DNA]</scope>
    <source>
        <strain evidence="3 5">CGMCC 1.7071</strain>
    </source>
</reference>
<dbReference type="Pfam" id="PF02195">
    <property type="entry name" value="ParB_N"/>
    <property type="match status" value="1"/>
</dbReference>
<dbReference type="Proteomes" id="UP000198939">
    <property type="component" value="Unassembled WGS sequence"/>
</dbReference>
<dbReference type="RefSeq" id="WP_072379686.1">
    <property type="nucleotide sequence ID" value="NZ_FNXB01000037.1"/>
</dbReference>
<keyword evidence="5" id="KW-1185">Reference proteome</keyword>
<dbReference type="SUPFAM" id="SSF110849">
    <property type="entry name" value="ParB/Sulfiredoxin"/>
    <property type="match status" value="1"/>
</dbReference>
<evidence type="ECO:0000259" key="1">
    <source>
        <dbReference type="Pfam" id="PF02195"/>
    </source>
</evidence>
<dbReference type="Gene3D" id="3.90.1530.30">
    <property type="match status" value="1"/>
</dbReference>
<organism evidence="2 4">
    <name type="scientific">Rhizobium tibeticum</name>
    <dbReference type="NCBI Taxonomy" id="501024"/>
    <lineage>
        <taxon>Bacteria</taxon>
        <taxon>Pseudomonadati</taxon>
        <taxon>Pseudomonadota</taxon>
        <taxon>Alphaproteobacteria</taxon>
        <taxon>Hyphomicrobiales</taxon>
        <taxon>Rhizobiaceae</taxon>
        <taxon>Rhizobium/Agrobacterium group</taxon>
        <taxon>Rhizobium</taxon>
    </lineage>
</organism>
<dbReference type="PANTHER" id="PTHR33375:SF7">
    <property type="entry name" value="CHROMOSOME 2-PARTITIONING PROTEIN PARB-RELATED"/>
    <property type="match status" value="1"/>
</dbReference>
<dbReference type="GO" id="GO:0007059">
    <property type="term" value="P:chromosome segregation"/>
    <property type="evidence" value="ECO:0007669"/>
    <property type="project" value="TreeGrafter"/>
</dbReference>
<dbReference type="EMBL" id="FNXB01000037">
    <property type="protein sequence ID" value="SEI14633.1"/>
    <property type="molecule type" value="Genomic_DNA"/>
</dbReference>
<dbReference type="Proteomes" id="UP000183063">
    <property type="component" value="Unassembled WGS sequence"/>
</dbReference>
<name>A0A1H8TBS6_9HYPH</name>
<dbReference type="InterPro" id="IPR003115">
    <property type="entry name" value="ParB_N"/>
</dbReference>
<dbReference type="AlphaFoldDB" id="A0A1H8TBS6"/>
<evidence type="ECO:0000313" key="4">
    <source>
        <dbReference type="Proteomes" id="UP000183063"/>
    </source>
</evidence>